<dbReference type="PATRIC" id="fig|56193.3.peg.2657"/>
<sequence length="85" mass="9055">MEGSLIEILTMKGDLDKTGSPHSRNLKVAQLPEIGAGYLMAGGRILCSMRDHYPNLPATITRIEDISHIQSSGILKSFGGDGTTA</sequence>
<dbReference type="EMBL" id="LBIC01000005">
    <property type="protein sequence ID" value="KKW91950.1"/>
    <property type="molecule type" value="Genomic_DNA"/>
</dbReference>
<protein>
    <submittedName>
        <fullName evidence="1">Uncharacterized protein</fullName>
    </submittedName>
</protein>
<comment type="caution">
    <text evidence="1">The sequence shown here is derived from an EMBL/GenBank/DDBJ whole genome shotgun (WGS) entry which is preliminary data.</text>
</comment>
<proteinExistence type="predicted"/>
<keyword evidence="2" id="KW-1185">Reference proteome</keyword>
<name>A0A0M3AQ44_9SPHN</name>
<evidence type="ECO:0000313" key="2">
    <source>
        <dbReference type="Proteomes" id="UP000033874"/>
    </source>
</evidence>
<dbReference type="AlphaFoldDB" id="A0A0M3AQ44"/>
<dbReference type="STRING" id="56193.YP76_12770"/>
<accession>A0A0M3AQ44</accession>
<evidence type="ECO:0000313" key="1">
    <source>
        <dbReference type="EMBL" id="KKW91950.1"/>
    </source>
</evidence>
<organism evidence="1 2">
    <name type="scientific">Sphingobium chungbukense</name>
    <dbReference type="NCBI Taxonomy" id="56193"/>
    <lineage>
        <taxon>Bacteria</taxon>
        <taxon>Pseudomonadati</taxon>
        <taxon>Pseudomonadota</taxon>
        <taxon>Alphaproteobacteria</taxon>
        <taxon>Sphingomonadales</taxon>
        <taxon>Sphingomonadaceae</taxon>
        <taxon>Sphingobium</taxon>
    </lineage>
</organism>
<dbReference type="Proteomes" id="UP000033874">
    <property type="component" value="Unassembled WGS sequence"/>
</dbReference>
<reference evidence="1 2" key="1">
    <citation type="submission" date="2015-04" db="EMBL/GenBank/DDBJ databases">
        <title>Genome sequence of aromatic hydrocarbons-degrading Sphingobium chungbukense DJ77.</title>
        <authorList>
            <person name="Kim Y.-C."/>
            <person name="Chae J.-C."/>
        </authorList>
    </citation>
    <scope>NUCLEOTIDE SEQUENCE [LARGE SCALE GENOMIC DNA]</scope>
    <source>
        <strain evidence="1 2">DJ77</strain>
    </source>
</reference>
<gene>
    <name evidence="1" type="ORF">YP76_12770</name>
</gene>